<keyword evidence="5" id="KW-0753">Steroid metabolism</keyword>
<keyword evidence="2" id="KW-0560">Oxidoreductase</keyword>
<dbReference type="PROSITE" id="PS00061">
    <property type="entry name" value="ADH_SHORT"/>
    <property type="match status" value="1"/>
</dbReference>
<evidence type="ECO:0000256" key="1">
    <source>
        <dbReference type="ARBA" id="ARBA00006484"/>
    </source>
</evidence>
<dbReference type="PANTHER" id="PTHR43180:SF28">
    <property type="entry name" value="NAD(P)-BINDING ROSSMANN-FOLD SUPERFAMILY PROTEIN"/>
    <property type="match status" value="1"/>
</dbReference>
<organism evidence="6 7">
    <name type="scientific">Pseudonocardia parietis</name>
    <dbReference type="NCBI Taxonomy" id="570936"/>
    <lineage>
        <taxon>Bacteria</taxon>
        <taxon>Bacillati</taxon>
        <taxon>Actinomycetota</taxon>
        <taxon>Actinomycetes</taxon>
        <taxon>Pseudonocardiales</taxon>
        <taxon>Pseudonocardiaceae</taxon>
        <taxon>Pseudonocardia</taxon>
    </lineage>
</organism>
<dbReference type="SUPFAM" id="SSF51735">
    <property type="entry name" value="NAD(P)-binding Rossmann-fold domains"/>
    <property type="match status" value="1"/>
</dbReference>
<evidence type="ECO:0000256" key="2">
    <source>
        <dbReference type="ARBA" id="ARBA00023002"/>
    </source>
</evidence>
<comment type="caution">
    <text evidence="6">The sequence shown here is derived from an EMBL/GenBank/DDBJ whole genome shotgun (WGS) entry which is preliminary data.</text>
</comment>
<dbReference type="EMBL" id="JAGINU010000001">
    <property type="protein sequence ID" value="MBP2367003.1"/>
    <property type="molecule type" value="Genomic_DNA"/>
</dbReference>
<keyword evidence="3" id="KW-0520">NAD</keyword>
<dbReference type="InterPro" id="IPR002347">
    <property type="entry name" value="SDR_fam"/>
</dbReference>
<sequence length="181" mass="18940">MQELGRLDVVIANAGICVPAPWDEVDPQVFADTLSVNVTGVWNTVMAGAPHLVAAGGGSVVLVSSAAGMKVQPFMVPYTTSKWAVRGMAKAFAVELGRHHVRVNSLHPTGVATPMGTGDMGASIGAAMARDQRLGPMFTNLIPVDVTRPEDVADAVLFLASDESRYVTAHEIAPDAGVTEF</sequence>
<evidence type="ECO:0000313" key="7">
    <source>
        <dbReference type="Proteomes" id="UP001519295"/>
    </source>
</evidence>
<proteinExistence type="inferred from homology"/>
<evidence type="ECO:0000256" key="3">
    <source>
        <dbReference type="ARBA" id="ARBA00023027"/>
    </source>
</evidence>
<comment type="similarity">
    <text evidence="1">Belongs to the short-chain dehydrogenases/reductases (SDR) family.</text>
</comment>
<dbReference type="Gene3D" id="3.40.50.720">
    <property type="entry name" value="NAD(P)-binding Rossmann-like Domain"/>
    <property type="match status" value="1"/>
</dbReference>
<dbReference type="InterPro" id="IPR036291">
    <property type="entry name" value="NAD(P)-bd_dom_sf"/>
</dbReference>
<dbReference type="Pfam" id="PF13561">
    <property type="entry name" value="adh_short_C2"/>
    <property type="match status" value="1"/>
</dbReference>
<protein>
    <submittedName>
        <fullName evidence="6">NAD(P)-dependent dehydrogenase (Short-subunit alcohol dehydrogenase family)</fullName>
    </submittedName>
</protein>
<dbReference type="InterPro" id="IPR020904">
    <property type="entry name" value="Sc_DH/Rdtase_CS"/>
</dbReference>
<name>A0ABS4VSU8_9PSEU</name>
<accession>A0ABS4VSU8</accession>
<dbReference type="Proteomes" id="UP001519295">
    <property type="component" value="Unassembled WGS sequence"/>
</dbReference>
<dbReference type="PRINTS" id="PR00080">
    <property type="entry name" value="SDRFAMILY"/>
</dbReference>
<dbReference type="PRINTS" id="PR00081">
    <property type="entry name" value="GDHRDH"/>
</dbReference>
<reference evidence="6 7" key="1">
    <citation type="submission" date="2021-03" db="EMBL/GenBank/DDBJ databases">
        <title>Sequencing the genomes of 1000 actinobacteria strains.</title>
        <authorList>
            <person name="Klenk H.-P."/>
        </authorList>
    </citation>
    <scope>NUCLEOTIDE SEQUENCE [LARGE SCALE GENOMIC DNA]</scope>
    <source>
        <strain evidence="6 7">DSM 45256</strain>
    </source>
</reference>
<evidence type="ECO:0000313" key="6">
    <source>
        <dbReference type="EMBL" id="MBP2367003.1"/>
    </source>
</evidence>
<keyword evidence="4" id="KW-0443">Lipid metabolism</keyword>
<dbReference type="PANTHER" id="PTHR43180">
    <property type="entry name" value="3-OXOACYL-(ACYL-CARRIER-PROTEIN) REDUCTASE (AFU_ORTHOLOGUE AFUA_6G11210)"/>
    <property type="match status" value="1"/>
</dbReference>
<evidence type="ECO:0000256" key="5">
    <source>
        <dbReference type="ARBA" id="ARBA00023221"/>
    </source>
</evidence>
<dbReference type="CDD" id="cd05233">
    <property type="entry name" value="SDR_c"/>
    <property type="match status" value="1"/>
</dbReference>
<evidence type="ECO:0000256" key="4">
    <source>
        <dbReference type="ARBA" id="ARBA00023098"/>
    </source>
</evidence>
<gene>
    <name evidence="6" type="ORF">JOF36_002699</name>
</gene>
<keyword evidence="7" id="KW-1185">Reference proteome</keyword>